<sequence>MGCLRPSLPGFPLLLLRCAFAEPETPSARTRGYVLERSRNCASETALNVLKVWMSDVCMYDVRQSDGVCTSPHVSPQPDGVTVRLHIWRRGKASRCQGVGVSSAVATGAVTYNLNSTTSGSFLMVFPEES</sequence>
<protein>
    <recommendedName>
        <fullName evidence="4">Secreted protein</fullName>
    </recommendedName>
</protein>
<proteinExistence type="predicted"/>
<keyword evidence="1" id="KW-0732">Signal</keyword>
<name>U4LUH2_PYROM</name>
<dbReference type="AlphaFoldDB" id="U4LUH2"/>
<dbReference type="Proteomes" id="UP000018144">
    <property type="component" value="Unassembled WGS sequence"/>
</dbReference>
<accession>U4LUH2</accession>
<dbReference type="EMBL" id="HF936162">
    <property type="protein sequence ID" value="CCX33702.1"/>
    <property type="molecule type" value="Genomic_DNA"/>
</dbReference>
<evidence type="ECO:0000313" key="3">
    <source>
        <dbReference type="Proteomes" id="UP000018144"/>
    </source>
</evidence>
<reference evidence="2 3" key="1">
    <citation type="journal article" date="2013" name="PLoS Genet.">
        <title>The genome and development-dependent transcriptomes of Pyronema confluens: a window into fungal evolution.</title>
        <authorList>
            <person name="Traeger S."/>
            <person name="Altegoer F."/>
            <person name="Freitag M."/>
            <person name="Gabaldon T."/>
            <person name="Kempken F."/>
            <person name="Kumar A."/>
            <person name="Marcet-Houben M."/>
            <person name="Poggeler S."/>
            <person name="Stajich J.E."/>
            <person name="Nowrousian M."/>
        </authorList>
    </citation>
    <scope>NUCLEOTIDE SEQUENCE [LARGE SCALE GENOMIC DNA]</scope>
    <source>
        <strain evidence="3">CBS 100304</strain>
        <tissue evidence="2">Vegetative mycelium</tissue>
    </source>
</reference>
<feature type="signal peptide" evidence="1">
    <location>
        <begin position="1"/>
        <end position="21"/>
    </location>
</feature>
<keyword evidence="3" id="KW-1185">Reference proteome</keyword>
<gene>
    <name evidence="2" type="ORF">PCON_01640</name>
</gene>
<evidence type="ECO:0000313" key="2">
    <source>
        <dbReference type="EMBL" id="CCX33702.1"/>
    </source>
</evidence>
<evidence type="ECO:0008006" key="4">
    <source>
        <dbReference type="Google" id="ProtNLM"/>
    </source>
</evidence>
<organism evidence="2 3">
    <name type="scientific">Pyronema omphalodes (strain CBS 100304)</name>
    <name type="common">Pyronema confluens</name>
    <dbReference type="NCBI Taxonomy" id="1076935"/>
    <lineage>
        <taxon>Eukaryota</taxon>
        <taxon>Fungi</taxon>
        <taxon>Dikarya</taxon>
        <taxon>Ascomycota</taxon>
        <taxon>Pezizomycotina</taxon>
        <taxon>Pezizomycetes</taxon>
        <taxon>Pezizales</taxon>
        <taxon>Pyronemataceae</taxon>
        <taxon>Pyronema</taxon>
    </lineage>
</organism>
<feature type="chain" id="PRO_5004651794" description="Secreted protein" evidence="1">
    <location>
        <begin position="22"/>
        <end position="130"/>
    </location>
</feature>
<evidence type="ECO:0000256" key="1">
    <source>
        <dbReference type="SAM" id="SignalP"/>
    </source>
</evidence>